<dbReference type="Proteomes" id="UP000230233">
    <property type="component" value="Chromosome I"/>
</dbReference>
<dbReference type="AlphaFoldDB" id="A0A2G5VG09"/>
<evidence type="ECO:0000256" key="2">
    <source>
        <dbReference type="SAM" id="MobiDB-lite"/>
    </source>
</evidence>
<protein>
    <submittedName>
        <fullName evidence="3">Uncharacterized protein</fullName>
    </submittedName>
</protein>
<name>A0A2G5VG09_9PELO</name>
<feature type="coiled-coil region" evidence="1">
    <location>
        <begin position="132"/>
        <end position="180"/>
    </location>
</feature>
<proteinExistence type="predicted"/>
<evidence type="ECO:0000313" key="3">
    <source>
        <dbReference type="EMBL" id="PIC50631.1"/>
    </source>
</evidence>
<keyword evidence="4" id="KW-1185">Reference proteome</keyword>
<keyword evidence="1" id="KW-0175">Coiled coil</keyword>
<gene>
    <name evidence="3" type="primary">Cni-K04G2.10</name>
    <name evidence="3" type="synonym">Cnig_chr_I.g1457</name>
    <name evidence="3" type="ORF">B9Z55_001457</name>
</gene>
<dbReference type="OrthoDB" id="5849677at2759"/>
<dbReference type="EMBL" id="PDUG01000001">
    <property type="protein sequence ID" value="PIC50631.1"/>
    <property type="molecule type" value="Genomic_DNA"/>
</dbReference>
<comment type="caution">
    <text evidence="3">The sequence shown here is derived from an EMBL/GenBank/DDBJ whole genome shotgun (WGS) entry which is preliminary data.</text>
</comment>
<accession>A0A2G5VG09</accession>
<evidence type="ECO:0000313" key="4">
    <source>
        <dbReference type="Proteomes" id="UP000230233"/>
    </source>
</evidence>
<sequence length="221" mass="25928">MERYNPPSTSAQMYCHGCQRQIRKVQELMDERYLDNIAYHVDKNKLETKLDNKAKELELEKFRTTTLTTLLKRSPNPEAMDERVKEIMEVNKKMADELQKSIAAPLNYPLEEWYNAINLKWNEKYDELRVFLIEKNNQLAEYQDMETELSEDIDQYCQEIAALKKMLKKKDEEIEELKKSKDGSLPIVELEKKDIKNETSEQANPEEVKESGNDESGISAV</sequence>
<organism evidence="3 4">
    <name type="scientific">Caenorhabditis nigoni</name>
    <dbReference type="NCBI Taxonomy" id="1611254"/>
    <lineage>
        <taxon>Eukaryota</taxon>
        <taxon>Metazoa</taxon>
        <taxon>Ecdysozoa</taxon>
        <taxon>Nematoda</taxon>
        <taxon>Chromadorea</taxon>
        <taxon>Rhabditida</taxon>
        <taxon>Rhabditina</taxon>
        <taxon>Rhabditomorpha</taxon>
        <taxon>Rhabditoidea</taxon>
        <taxon>Rhabditidae</taxon>
        <taxon>Peloderinae</taxon>
        <taxon>Caenorhabditis</taxon>
    </lineage>
</organism>
<evidence type="ECO:0000256" key="1">
    <source>
        <dbReference type="SAM" id="Coils"/>
    </source>
</evidence>
<feature type="compositionally biased region" description="Basic and acidic residues" evidence="2">
    <location>
        <begin position="189"/>
        <end position="199"/>
    </location>
</feature>
<reference evidence="4" key="1">
    <citation type="submission" date="2017-10" db="EMBL/GenBank/DDBJ databases">
        <title>Rapid genome shrinkage in a self-fertile nematode reveals novel sperm competition proteins.</title>
        <authorList>
            <person name="Yin D."/>
            <person name="Schwarz E.M."/>
            <person name="Thomas C.G."/>
            <person name="Felde R.L."/>
            <person name="Korf I.F."/>
            <person name="Cutter A.D."/>
            <person name="Schartner C.M."/>
            <person name="Ralston E.J."/>
            <person name="Meyer B.J."/>
            <person name="Haag E.S."/>
        </authorList>
    </citation>
    <scope>NUCLEOTIDE SEQUENCE [LARGE SCALE GENOMIC DNA]</scope>
    <source>
        <strain evidence="4">JU1422</strain>
    </source>
</reference>
<feature type="region of interest" description="Disordered" evidence="2">
    <location>
        <begin position="188"/>
        <end position="221"/>
    </location>
</feature>